<dbReference type="EMBL" id="CAJNOJ010000290">
    <property type="protein sequence ID" value="CAF1373263.1"/>
    <property type="molecule type" value="Genomic_DNA"/>
</dbReference>
<keyword evidence="1" id="KW-1133">Transmembrane helix</keyword>
<protein>
    <recommendedName>
        <fullName evidence="5">G-protein coupled receptors family 1 profile domain-containing protein</fullName>
    </recommendedName>
</protein>
<keyword evidence="1" id="KW-0812">Transmembrane</keyword>
<organism evidence="3 4">
    <name type="scientific">Adineta ricciae</name>
    <name type="common">Rotifer</name>
    <dbReference type="NCBI Taxonomy" id="249248"/>
    <lineage>
        <taxon>Eukaryota</taxon>
        <taxon>Metazoa</taxon>
        <taxon>Spiralia</taxon>
        <taxon>Gnathifera</taxon>
        <taxon>Rotifera</taxon>
        <taxon>Eurotatoria</taxon>
        <taxon>Bdelloidea</taxon>
        <taxon>Adinetida</taxon>
        <taxon>Adinetidae</taxon>
        <taxon>Adineta</taxon>
    </lineage>
</organism>
<dbReference type="Proteomes" id="UP000663852">
    <property type="component" value="Unassembled WGS sequence"/>
</dbReference>
<proteinExistence type="predicted"/>
<dbReference type="EMBL" id="CAJNOR010003739">
    <property type="protein sequence ID" value="CAF1443222.1"/>
    <property type="molecule type" value="Genomic_DNA"/>
</dbReference>
<feature type="transmembrane region" description="Helical" evidence="1">
    <location>
        <begin position="47"/>
        <end position="64"/>
    </location>
</feature>
<dbReference type="OrthoDB" id="10033446at2759"/>
<evidence type="ECO:0000313" key="3">
    <source>
        <dbReference type="EMBL" id="CAF1443222.1"/>
    </source>
</evidence>
<keyword evidence="4" id="KW-1185">Reference proteome</keyword>
<dbReference type="Gene3D" id="1.20.1070.10">
    <property type="entry name" value="Rhodopsin 7-helix transmembrane proteins"/>
    <property type="match status" value="1"/>
</dbReference>
<dbReference type="SUPFAM" id="SSF81321">
    <property type="entry name" value="Family A G protein-coupled receptor-like"/>
    <property type="match status" value="1"/>
</dbReference>
<dbReference type="Proteomes" id="UP000663828">
    <property type="component" value="Unassembled WGS sequence"/>
</dbReference>
<evidence type="ECO:0000313" key="4">
    <source>
        <dbReference type="Proteomes" id="UP000663828"/>
    </source>
</evidence>
<comment type="caution">
    <text evidence="3">The sequence shown here is derived from an EMBL/GenBank/DDBJ whole genome shotgun (WGS) entry which is preliminary data.</text>
</comment>
<feature type="transmembrane region" description="Helical" evidence="1">
    <location>
        <begin position="84"/>
        <end position="107"/>
    </location>
</feature>
<accession>A0A815P2E8</accession>
<evidence type="ECO:0000256" key="1">
    <source>
        <dbReference type="SAM" id="Phobius"/>
    </source>
</evidence>
<name>A0A815P2E8_ADIRI</name>
<reference evidence="3" key="1">
    <citation type="submission" date="2021-02" db="EMBL/GenBank/DDBJ databases">
        <authorList>
            <person name="Nowell W R."/>
        </authorList>
    </citation>
    <scope>NUCLEOTIDE SEQUENCE</scope>
</reference>
<dbReference type="AlphaFoldDB" id="A0A815P2E8"/>
<evidence type="ECO:0008006" key="5">
    <source>
        <dbReference type="Google" id="ProtNLM"/>
    </source>
</evidence>
<gene>
    <name evidence="2" type="ORF">EDS130_LOCUS34501</name>
    <name evidence="3" type="ORF">XAT740_LOCUS36442</name>
</gene>
<evidence type="ECO:0000313" key="2">
    <source>
        <dbReference type="EMBL" id="CAF1373263.1"/>
    </source>
</evidence>
<feature type="transmembrane region" description="Helical" evidence="1">
    <location>
        <begin position="6"/>
        <end position="26"/>
    </location>
</feature>
<sequence length="243" mass="28085">MRTFIGFTLPSISLGYLVFAALDRCLATSQSTRLRSFSQIKVAHRLTCARILLYIFTTAHQLYYYDLRPKCAPLPGNYSIFMSVYNIVWTSLVPQSIMLTFGLVTFYNMRASRRRLIVQGAQQRNQLRNRIDTHFITIVLVQVLTSSILLNIRTAYASYSILSTNLVKDNQRLALESLLLQVSSLIFYLNFAKSFFFNTLTSKLFRQILCERVLACFNLKRSWNTRIQPIQIKHIASNQSNNI</sequence>
<keyword evidence="1" id="KW-0472">Membrane</keyword>
<feature type="transmembrane region" description="Helical" evidence="1">
    <location>
        <begin position="178"/>
        <end position="197"/>
    </location>
</feature>
<feature type="transmembrane region" description="Helical" evidence="1">
    <location>
        <begin position="135"/>
        <end position="158"/>
    </location>
</feature>